<dbReference type="InterPro" id="IPR018254">
    <property type="entry name" value="Ribosomal_uL29_CS"/>
</dbReference>
<dbReference type="RefSeq" id="WP_341371557.1">
    <property type="nucleotide sequence ID" value="NZ_JBBPCO010000012.1"/>
</dbReference>
<dbReference type="Gene3D" id="1.10.287.310">
    <property type="match status" value="1"/>
</dbReference>
<dbReference type="NCBIfam" id="TIGR00012">
    <property type="entry name" value="L29"/>
    <property type="match status" value="1"/>
</dbReference>
<comment type="caution">
    <text evidence="6">The sequence shown here is derived from an EMBL/GenBank/DDBJ whole genome shotgun (WGS) entry which is preliminary data.</text>
</comment>
<dbReference type="GO" id="GO:0005840">
    <property type="term" value="C:ribosome"/>
    <property type="evidence" value="ECO:0007669"/>
    <property type="project" value="UniProtKB-KW"/>
</dbReference>
<evidence type="ECO:0000256" key="2">
    <source>
        <dbReference type="ARBA" id="ARBA00022980"/>
    </source>
</evidence>
<comment type="similarity">
    <text evidence="1 5">Belongs to the universal ribosomal protein uL29 family.</text>
</comment>
<gene>
    <name evidence="5 6" type="primary">rpmC</name>
    <name evidence="6" type="ORF">WOB96_12120</name>
</gene>
<dbReference type="Proteomes" id="UP001446205">
    <property type="component" value="Unassembled WGS sequence"/>
</dbReference>
<reference evidence="6 7" key="1">
    <citation type="submission" date="2024-04" db="EMBL/GenBank/DDBJ databases">
        <authorList>
            <person name="Abashina T."/>
            <person name="Shaikin A."/>
        </authorList>
    </citation>
    <scope>NUCLEOTIDE SEQUENCE [LARGE SCALE GENOMIC DNA]</scope>
    <source>
        <strain evidence="6 7">AAFK</strain>
    </source>
</reference>
<keyword evidence="3 5" id="KW-0687">Ribonucleoprotein</keyword>
<organism evidence="6 7">
    <name type="scientific">Thermithiobacillus plumbiphilus</name>
    <dbReference type="NCBI Taxonomy" id="1729899"/>
    <lineage>
        <taxon>Bacteria</taxon>
        <taxon>Pseudomonadati</taxon>
        <taxon>Pseudomonadota</taxon>
        <taxon>Acidithiobacillia</taxon>
        <taxon>Acidithiobacillales</taxon>
        <taxon>Thermithiobacillaceae</taxon>
        <taxon>Thermithiobacillus</taxon>
    </lineage>
</organism>
<dbReference type="CDD" id="cd00427">
    <property type="entry name" value="Ribosomal_L29_HIP"/>
    <property type="match status" value="1"/>
</dbReference>
<evidence type="ECO:0000256" key="5">
    <source>
        <dbReference type="HAMAP-Rule" id="MF_00374"/>
    </source>
</evidence>
<proteinExistence type="inferred from homology"/>
<evidence type="ECO:0000256" key="1">
    <source>
        <dbReference type="ARBA" id="ARBA00009254"/>
    </source>
</evidence>
<dbReference type="PANTHER" id="PTHR10916:SF0">
    <property type="entry name" value="LARGE RIBOSOMAL SUBUNIT PROTEIN UL29C"/>
    <property type="match status" value="1"/>
</dbReference>
<evidence type="ECO:0000256" key="3">
    <source>
        <dbReference type="ARBA" id="ARBA00023274"/>
    </source>
</evidence>
<evidence type="ECO:0000313" key="6">
    <source>
        <dbReference type="EMBL" id="MEK8090504.1"/>
    </source>
</evidence>
<evidence type="ECO:0000256" key="4">
    <source>
        <dbReference type="ARBA" id="ARBA00035204"/>
    </source>
</evidence>
<dbReference type="PANTHER" id="PTHR10916">
    <property type="entry name" value="60S RIBOSOMAL PROTEIN L35/50S RIBOSOMAL PROTEIN L29"/>
    <property type="match status" value="1"/>
</dbReference>
<name>A0ABU9DAE9_9PROT</name>
<keyword evidence="7" id="KW-1185">Reference proteome</keyword>
<protein>
    <recommendedName>
        <fullName evidence="4 5">Large ribosomal subunit protein uL29</fullName>
    </recommendedName>
</protein>
<dbReference type="PROSITE" id="PS00579">
    <property type="entry name" value="RIBOSOMAL_L29"/>
    <property type="match status" value="1"/>
</dbReference>
<dbReference type="EMBL" id="JBBPCO010000012">
    <property type="protein sequence ID" value="MEK8090504.1"/>
    <property type="molecule type" value="Genomic_DNA"/>
</dbReference>
<sequence>MNTNELRGKSGDALQQELISLLDEQFKLRMQHASAQLQNTARLRAVRRDIARVRTLIREK</sequence>
<dbReference type="InterPro" id="IPR036049">
    <property type="entry name" value="Ribosomal_uL29_sf"/>
</dbReference>
<keyword evidence="2 5" id="KW-0689">Ribosomal protein</keyword>
<dbReference type="SUPFAM" id="SSF46561">
    <property type="entry name" value="Ribosomal protein L29 (L29p)"/>
    <property type="match status" value="1"/>
</dbReference>
<dbReference type="InterPro" id="IPR050063">
    <property type="entry name" value="Ribosomal_protein_uL29"/>
</dbReference>
<dbReference type="InterPro" id="IPR001854">
    <property type="entry name" value="Ribosomal_uL29"/>
</dbReference>
<dbReference type="HAMAP" id="MF_00374">
    <property type="entry name" value="Ribosomal_uL29"/>
    <property type="match status" value="1"/>
</dbReference>
<accession>A0ABU9DAE9</accession>
<evidence type="ECO:0000313" key="7">
    <source>
        <dbReference type="Proteomes" id="UP001446205"/>
    </source>
</evidence>
<dbReference type="Pfam" id="PF00831">
    <property type="entry name" value="Ribosomal_L29"/>
    <property type="match status" value="1"/>
</dbReference>